<keyword evidence="2" id="KW-1133">Transmembrane helix</keyword>
<reference evidence="3" key="1">
    <citation type="submission" date="2021-01" db="EMBL/GenBank/DDBJ databases">
        <authorList>
            <person name="Corre E."/>
            <person name="Pelletier E."/>
            <person name="Niang G."/>
            <person name="Scheremetjew M."/>
            <person name="Finn R."/>
            <person name="Kale V."/>
            <person name="Holt S."/>
            <person name="Cochrane G."/>
            <person name="Meng A."/>
            <person name="Brown T."/>
            <person name="Cohen L."/>
        </authorList>
    </citation>
    <scope>NUCLEOTIDE SEQUENCE</scope>
    <source>
        <strain evidence="3">GSBS06</strain>
    </source>
</reference>
<evidence type="ECO:0000256" key="1">
    <source>
        <dbReference type="SAM" id="MobiDB-lite"/>
    </source>
</evidence>
<dbReference type="AlphaFoldDB" id="A0A7S3V1J8"/>
<gene>
    <name evidence="3" type="ORF">ASTO00021_LOCUS15976</name>
</gene>
<feature type="region of interest" description="Disordered" evidence="1">
    <location>
        <begin position="1"/>
        <end position="23"/>
    </location>
</feature>
<evidence type="ECO:0008006" key="4">
    <source>
        <dbReference type="Google" id="ProtNLM"/>
    </source>
</evidence>
<accession>A0A7S3V1J8</accession>
<keyword evidence="2" id="KW-0472">Membrane</keyword>
<proteinExistence type="predicted"/>
<keyword evidence="2" id="KW-0812">Transmembrane</keyword>
<name>A0A7S3V1J8_9STRA</name>
<evidence type="ECO:0000256" key="2">
    <source>
        <dbReference type="SAM" id="Phobius"/>
    </source>
</evidence>
<sequence length="455" mass="52258">MARKRNDDEMGWPETGTTNKNRRHTQIRRPCSCFVVLILLFFAADISLWLLGNTKNGAWSHHLALGRVANMIVETYSQIHSNVFYSNLPLYPAESILPSREVCSTLAEEWIKDFSVRRNLGSDENKVVVFYNNHKWEDTTYIPWLLHPRKIEKIHIDWRSPESYMTYPSKAANLKSPFMVVVNRIADALEEVILSVPPRVFFIQGDEWLSWGHQSFLLALQKKGTLILRNYNNPALEFLPASKPNQNAPCGVRPAIVYPTGLNQNKFDDEVWENTDFMEAIASKAALTPISKRRFSVSFIGTVRFNRKEMVDAFAQVPHQGPIGRWNSSEVIKVYSNSKFVLNGRGHHSLNCFRLYETFMSGAIPITLGNSVEGAYTYFFGPLSDGKPRGVDPKTLPWIVVNSYSEGADKVKQLLDKPEELDMLQNRMMDWWERTICLMRKYIHEALSDTCRLSQ</sequence>
<organism evidence="3">
    <name type="scientific">Aplanochytrium stocchinoi</name>
    <dbReference type="NCBI Taxonomy" id="215587"/>
    <lineage>
        <taxon>Eukaryota</taxon>
        <taxon>Sar</taxon>
        <taxon>Stramenopiles</taxon>
        <taxon>Bigyra</taxon>
        <taxon>Labyrinthulomycetes</taxon>
        <taxon>Thraustochytrida</taxon>
        <taxon>Thraustochytriidae</taxon>
        <taxon>Aplanochytrium</taxon>
    </lineage>
</organism>
<evidence type="ECO:0000313" key="3">
    <source>
        <dbReference type="EMBL" id="CAE0445975.1"/>
    </source>
</evidence>
<dbReference type="EMBL" id="HBIN01020867">
    <property type="protein sequence ID" value="CAE0445975.1"/>
    <property type="molecule type" value="Transcribed_RNA"/>
</dbReference>
<feature type="transmembrane region" description="Helical" evidence="2">
    <location>
        <begin position="31"/>
        <end position="51"/>
    </location>
</feature>
<protein>
    <recommendedName>
        <fullName evidence="4">Exostosin GT47 domain-containing protein</fullName>
    </recommendedName>
</protein>